<dbReference type="SUPFAM" id="SSF53155">
    <property type="entry name" value="Methylated DNA-protein cysteine methyltransferase domain"/>
    <property type="match status" value="1"/>
</dbReference>
<dbReference type="CDD" id="cd06445">
    <property type="entry name" value="ATase"/>
    <property type="match status" value="1"/>
</dbReference>
<dbReference type="Gene3D" id="1.10.10.10">
    <property type="entry name" value="Winged helix-like DNA-binding domain superfamily/Winged helix DNA-binding domain"/>
    <property type="match status" value="1"/>
</dbReference>
<comment type="similarity">
    <text evidence="2">Belongs to the MGMT family.</text>
</comment>
<dbReference type="InterPro" id="IPR008332">
    <property type="entry name" value="MethylG_MeTrfase_N"/>
</dbReference>
<evidence type="ECO:0000313" key="12">
    <source>
        <dbReference type="Proteomes" id="UP000275401"/>
    </source>
</evidence>
<proteinExistence type="inferred from homology"/>
<comment type="caution">
    <text evidence="11">The sequence shown here is derived from an EMBL/GenBank/DDBJ whole genome shotgun (WGS) entry which is preliminary data.</text>
</comment>
<dbReference type="AlphaFoldDB" id="A0A3M8TAT8"/>
<dbReference type="Pfam" id="PF01035">
    <property type="entry name" value="DNA_binding_1"/>
    <property type="match status" value="1"/>
</dbReference>
<sequence>MKPQRTSDESTTMTIYTTLDSPLGELLLVGEETPDDTLTLTSLSMPGQKNAPAVRPEWRRAPDRFAEVARQLRAYFDGGLTAFDIPFTPGGGTDFQQRVWHALEEIPYGTSTTYGQLAEGLGVPRGQVQAVGTAIGANPLLLVRPCHRVIGADGTMRGYAGGVERKVQLLTHEGVLQPTLM</sequence>
<dbReference type="PANTHER" id="PTHR10815">
    <property type="entry name" value="METHYLATED-DNA--PROTEIN-CYSTEINE METHYLTRANSFERASE"/>
    <property type="match status" value="1"/>
</dbReference>
<evidence type="ECO:0000256" key="2">
    <source>
        <dbReference type="ARBA" id="ARBA00008711"/>
    </source>
</evidence>
<dbReference type="EC" id="2.1.1.63" evidence="3"/>
<dbReference type="GO" id="GO:0032259">
    <property type="term" value="P:methylation"/>
    <property type="evidence" value="ECO:0007669"/>
    <property type="project" value="UniProtKB-KW"/>
</dbReference>
<dbReference type="Gene3D" id="3.30.160.70">
    <property type="entry name" value="Methylated DNA-protein cysteine methyltransferase domain"/>
    <property type="match status" value="1"/>
</dbReference>
<comment type="catalytic activity">
    <reaction evidence="1">
        <text>a 4-O-methyl-thymidine in DNA + L-cysteinyl-[protein] = a thymidine in DNA + S-methyl-L-cysteinyl-[protein]</text>
        <dbReference type="Rhea" id="RHEA:53428"/>
        <dbReference type="Rhea" id="RHEA-COMP:10131"/>
        <dbReference type="Rhea" id="RHEA-COMP:10132"/>
        <dbReference type="Rhea" id="RHEA-COMP:13555"/>
        <dbReference type="Rhea" id="RHEA-COMP:13556"/>
        <dbReference type="ChEBI" id="CHEBI:29950"/>
        <dbReference type="ChEBI" id="CHEBI:82612"/>
        <dbReference type="ChEBI" id="CHEBI:137386"/>
        <dbReference type="ChEBI" id="CHEBI:137387"/>
        <dbReference type="EC" id="2.1.1.63"/>
    </reaction>
</comment>
<keyword evidence="12" id="KW-1185">Reference proteome</keyword>
<evidence type="ECO:0000256" key="6">
    <source>
        <dbReference type="ARBA" id="ARBA00022763"/>
    </source>
</evidence>
<dbReference type="SUPFAM" id="SSF46767">
    <property type="entry name" value="Methylated DNA-protein cysteine methyltransferase, C-terminal domain"/>
    <property type="match status" value="1"/>
</dbReference>
<dbReference type="Pfam" id="PF02870">
    <property type="entry name" value="Methyltransf_1N"/>
    <property type="match status" value="1"/>
</dbReference>
<feature type="domain" description="Methylated-DNA-[protein]-cysteine S-methyltransferase DNA binding" evidence="9">
    <location>
        <begin position="94"/>
        <end position="175"/>
    </location>
</feature>
<dbReference type="NCBIfam" id="TIGR00589">
    <property type="entry name" value="ogt"/>
    <property type="match status" value="1"/>
</dbReference>
<dbReference type="PANTHER" id="PTHR10815:SF5">
    <property type="entry name" value="METHYLATED-DNA--PROTEIN-CYSTEINE METHYLTRANSFERASE"/>
    <property type="match status" value="1"/>
</dbReference>
<comment type="catalytic activity">
    <reaction evidence="8">
        <text>a 6-O-methyl-2'-deoxyguanosine in DNA + L-cysteinyl-[protein] = S-methyl-L-cysteinyl-[protein] + a 2'-deoxyguanosine in DNA</text>
        <dbReference type="Rhea" id="RHEA:24000"/>
        <dbReference type="Rhea" id="RHEA-COMP:10131"/>
        <dbReference type="Rhea" id="RHEA-COMP:10132"/>
        <dbReference type="Rhea" id="RHEA-COMP:11367"/>
        <dbReference type="Rhea" id="RHEA-COMP:11368"/>
        <dbReference type="ChEBI" id="CHEBI:29950"/>
        <dbReference type="ChEBI" id="CHEBI:82612"/>
        <dbReference type="ChEBI" id="CHEBI:85445"/>
        <dbReference type="ChEBI" id="CHEBI:85448"/>
        <dbReference type="EC" id="2.1.1.63"/>
    </reaction>
</comment>
<dbReference type="InterPro" id="IPR014048">
    <property type="entry name" value="MethylDNA_cys_MeTrfase_DNA-bd"/>
</dbReference>
<dbReference type="GO" id="GO:0003908">
    <property type="term" value="F:methylated-DNA-[protein]-cysteine S-methyltransferase activity"/>
    <property type="evidence" value="ECO:0007669"/>
    <property type="project" value="UniProtKB-EC"/>
</dbReference>
<dbReference type="InterPro" id="IPR036217">
    <property type="entry name" value="MethylDNA_cys_MeTrfase_DNAb"/>
</dbReference>
<keyword evidence="6" id="KW-0227">DNA damage</keyword>
<dbReference type="InterPro" id="IPR036388">
    <property type="entry name" value="WH-like_DNA-bd_sf"/>
</dbReference>
<dbReference type="EMBL" id="RIBZ01000813">
    <property type="protein sequence ID" value="RNF87802.1"/>
    <property type="molecule type" value="Genomic_DNA"/>
</dbReference>
<evidence type="ECO:0000256" key="5">
    <source>
        <dbReference type="ARBA" id="ARBA00022679"/>
    </source>
</evidence>
<dbReference type="GO" id="GO:0006281">
    <property type="term" value="P:DNA repair"/>
    <property type="evidence" value="ECO:0007669"/>
    <property type="project" value="UniProtKB-KW"/>
</dbReference>
<dbReference type="Proteomes" id="UP000275401">
    <property type="component" value="Unassembled WGS sequence"/>
</dbReference>
<keyword evidence="5 11" id="KW-0808">Transferase</keyword>
<organism evidence="11 12">
    <name type="scientific">Streptomyces botrytidirepellens</name>
    <dbReference type="NCBI Taxonomy" id="2486417"/>
    <lineage>
        <taxon>Bacteria</taxon>
        <taxon>Bacillati</taxon>
        <taxon>Actinomycetota</taxon>
        <taxon>Actinomycetes</taxon>
        <taxon>Kitasatosporales</taxon>
        <taxon>Streptomycetaceae</taxon>
        <taxon>Streptomyces</taxon>
    </lineage>
</organism>
<evidence type="ECO:0000256" key="3">
    <source>
        <dbReference type="ARBA" id="ARBA00011918"/>
    </source>
</evidence>
<dbReference type="FunFam" id="1.10.10.10:FF:000214">
    <property type="entry name" value="Methylated-DNA--protein-cysteine methyltransferase"/>
    <property type="match status" value="1"/>
</dbReference>
<name>A0A3M8TAT8_9ACTN</name>
<keyword evidence="7" id="KW-0234">DNA repair</keyword>
<evidence type="ECO:0000256" key="8">
    <source>
        <dbReference type="ARBA" id="ARBA00049348"/>
    </source>
</evidence>
<accession>A0A3M8TAT8</accession>
<keyword evidence="4 11" id="KW-0489">Methyltransferase</keyword>
<reference evidence="11 12" key="1">
    <citation type="submission" date="2018-11" db="EMBL/GenBank/DDBJ databases">
        <title>The Potential of Streptomyces as Biocontrol Agents against the Tomato grey mould, Botrytis cinerea (Gray mold) Frontiers in Microbiology.</title>
        <authorList>
            <person name="Li D."/>
        </authorList>
    </citation>
    <scope>NUCLEOTIDE SEQUENCE [LARGE SCALE GENOMIC DNA]</scope>
    <source>
        <strain evidence="11 12">NEAU-LD23</strain>
    </source>
</reference>
<evidence type="ECO:0000259" key="10">
    <source>
        <dbReference type="Pfam" id="PF02870"/>
    </source>
</evidence>
<evidence type="ECO:0000313" key="11">
    <source>
        <dbReference type="EMBL" id="RNF87802.1"/>
    </source>
</evidence>
<protein>
    <recommendedName>
        <fullName evidence="3">methylated-DNA--[protein]-cysteine S-methyltransferase</fullName>
        <ecNumber evidence="3">2.1.1.63</ecNumber>
    </recommendedName>
</protein>
<evidence type="ECO:0000256" key="4">
    <source>
        <dbReference type="ARBA" id="ARBA00022603"/>
    </source>
</evidence>
<evidence type="ECO:0000259" key="9">
    <source>
        <dbReference type="Pfam" id="PF01035"/>
    </source>
</evidence>
<dbReference type="InterPro" id="IPR036631">
    <property type="entry name" value="MGMT_N_sf"/>
</dbReference>
<evidence type="ECO:0000256" key="1">
    <source>
        <dbReference type="ARBA" id="ARBA00001286"/>
    </source>
</evidence>
<gene>
    <name evidence="11" type="ORF">EEJ42_41820</name>
</gene>
<evidence type="ECO:0000256" key="7">
    <source>
        <dbReference type="ARBA" id="ARBA00023204"/>
    </source>
</evidence>
<feature type="domain" description="Methylguanine DNA methyltransferase ribonuclease-like" evidence="10">
    <location>
        <begin position="15"/>
        <end position="88"/>
    </location>
</feature>